<name>A0A178MR94_9PROT</name>
<feature type="active site" description="Proton acceptor" evidence="2">
    <location>
        <position position="194"/>
    </location>
</feature>
<dbReference type="NCBIfam" id="TIGR03588">
    <property type="entry name" value="PseC"/>
    <property type="match status" value="1"/>
</dbReference>
<keyword evidence="6" id="KW-1185">Reference proteome</keyword>
<dbReference type="OrthoDB" id="9768668at2"/>
<accession>A0A178MR94</accession>
<dbReference type="GO" id="GO:0030170">
    <property type="term" value="F:pyridoxal phosphate binding"/>
    <property type="evidence" value="ECO:0007669"/>
    <property type="project" value="TreeGrafter"/>
</dbReference>
<dbReference type="EMBL" id="LWQU01000131">
    <property type="protein sequence ID" value="OAN51358.1"/>
    <property type="molecule type" value="Genomic_DNA"/>
</dbReference>
<evidence type="ECO:0000256" key="3">
    <source>
        <dbReference type="PIRSR" id="PIRSR000390-2"/>
    </source>
</evidence>
<evidence type="ECO:0000256" key="4">
    <source>
        <dbReference type="RuleBase" id="RU004508"/>
    </source>
</evidence>
<dbReference type="Proteomes" id="UP000078543">
    <property type="component" value="Unassembled WGS sequence"/>
</dbReference>
<dbReference type="GO" id="GO:0000271">
    <property type="term" value="P:polysaccharide biosynthetic process"/>
    <property type="evidence" value="ECO:0007669"/>
    <property type="project" value="TreeGrafter"/>
</dbReference>
<keyword evidence="3 4" id="KW-0663">Pyridoxal phosphate</keyword>
<sequence>MSPPFLPYGRQLIEDDDLAAVARVLKGDFLTTGPEVAAFEADLAARCDAPHAVACANGTAALHLAALAMGLGPGDAAIVPSLTFLATANCARYVGAEVVFADVDPVTGLMGPEHLEQALARVGSLTPRAVLPVHLNGQCVDLEALAPLVARHNLAVIEDGCHALGARQRRGGNWDAVGSCRQSTMAVFSFHPVKTAAMGEGGAVTTRDDQLAARLMLLRSHGMSKDAGAFLCPDQAFDSDGQANPWYYEMAAPGFNYRASDINCALGRSQLAKLDRFVAERSRLRGLYQQHLAGLTPLVRSVPQVPWSLPSWHIQVVHIDFAAAGTSRAQVMRALAADGIGTQVHYLPVHRQPYYRQRTGLLSLPGADAYYSACLTLPLFVGMTDDDVARVASSLARILGGAS</sequence>
<evidence type="ECO:0000256" key="2">
    <source>
        <dbReference type="PIRSR" id="PIRSR000390-1"/>
    </source>
</evidence>
<dbReference type="SUPFAM" id="SSF53383">
    <property type="entry name" value="PLP-dependent transferases"/>
    <property type="match status" value="1"/>
</dbReference>
<evidence type="ECO:0000313" key="5">
    <source>
        <dbReference type="EMBL" id="OAN51358.1"/>
    </source>
</evidence>
<dbReference type="InterPro" id="IPR015421">
    <property type="entry name" value="PyrdxlP-dep_Trfase_major"/>
</dbReference>
<dbReference type="Gene3D" id="3.90.1150.10">
    <property type="entry name" value="Aspartate Aminotransferase, domain 1"/>
    <property type="match status" value="1"/>
</dbReference>
<dbReference type="Gene3D" id="3.40.640.10">
    <property type="entry name" value="Type I PLP-dependent aspartate aminotransferase-like (Major domain)"/>
    <property type="match status" value="1"/>
</dbReference>
<dbReference type="Pfam" id="PF01041">
    <property type="entry name" value="DegT_DnrJ_EryC1"/>
    <property type="match status" value="1"/>
</dbReference>
<evidence type="ECO:0000256" key="1">
    <source>
        <dbReference type="ARBA" id="ARBA00037999"/>
    </source>
</evidence>
<dbReference type="InterPro" id="IPR015422">
    <property type="entry name" value="PyrdxlP-dep_Trfase_small"/>
</dbReference>
<feature type="modified residue" description="N6-(pyridoxal phosphate)lysine" evidence="3">
    <location>
        <position position="194"/>
    </location>
</feature>
<dbReference type="STRING" id="1437059.A6A05_10830"/>
<reference evidence="5 6" key="1">
    <citation type="submission" date="2016-04" db="EMBL/GenBank/DDBJ databases">
        <title>Draft genome sequence of freshwater magnetotactic bacteria Magnetospirillum marisnigri SP-1 and Magnetospirillum moscoviense BB-1.</title>
        <authorList>
            <person name="Koziaeva V."/>
            <person name="Dziuba M.V."/>
            <person name="Ivanov T.M."/>
            <person name="Kuznetsov B."/>
            <person name="Grouzdev D.S."/>
        </authorList>
    </citation>
    <scope>NUCLEOTIDE SEQUENCE [LARGE SCALE GENOMIC DNA]</scope>
    <source>
        <strain evidence="5 6">BB-1</strain>
    </source>
</reference>
<comment type="similarity">
    <text evidence="1 4">Belongs to the DegT/DnrJ/EryC1 family.</text>
</comment>
<dbReference type="InterPro" id="IPR020026">
    <property type="entry name" value="PseC"/>
</dbReference>
<gene>
    <name evidence="5" type="ORF">A6A05_10830</name>
</gene>
<protein>
    <submittedName>
        <fullName evidence="5">UDP-4-amino-4, 6-dideoxy-N-acetyl-beta-L-altrosamine transaminase</fullName>
    </submittedName>
</protein>
<dbReference type="CDD" id="cd00616">
    <property type="entry name" value="AHBA_syn"/>
    <property type="match status" value="1"/>
</dbReference>
<comment type="caution">
    <text evidence="5">The sequence shown here is derived from an EMBL/GenBank/DDBJ whole genome shotgun (WGS) entry which is preliminary data.</text>
</comment>
<dbReference type="RefSeq" id="WP_068499544.1">
    <property type="nucleotide sequence ID" value="NZ_LWQU01000131.1"/>
</dbReference>
<dbReference type="PANTHER" id="PTHR30244:SF34">
    <property type="entry name" value="DTDP-4-AMINO-4,6-DIDEOXYGALACTOSE TRANSAMINASE"/>
    <property type="match status" value="1"/>
</dbReference>
<proteinExistence type="inferred from homology"/>
<dbReference type="PIRSF" id="PIRSF000390">
    <property type="entry name" value="PLP_StrS"/>
    <property type="match status" value="1"/>
</dbReference>
<dbReference type="AlphaFoldDB" id="A0A178MR94"/>
<dbReference type="GO" id="GO:0008483">
    <property type="term" value="F:transaminase activity"/>
    <property type="evidence" value="ECO:0007669"/>
    <property type="project" value="TreeGrafter"/>
</dbReference>
<dbReference type="InterPro" id="IPR015424">
    <property type="entry name" value="PyrdxlP-dep_Trfase"/>
</dbReference>
<dbReference type="InterPro" id="IPR000653">
    <property type="entry name" value="DegT/StrS_aminotransferase"/>
</dbReference>
<dbReference type="PANTHER" id="PTHR30244">
    <property type="entry name" value="TRANSAMINASE"/>
    <property type="match status" value="1"/>
</dbReference>
<evidence type="ECO:0000313" key="6">
    <source>
        <dbReference type="Proteomes" id="UP000078543"/>
    </source>
</evidence>
<organism evidence="5 6">
    <name type="scientific">Magnetospirillum moscoviense</name>
    <dbReference type="NCBI Taxonomy" id="1437059"/>
    <lineage>
        <taxon>Bacteria</taxon>
        <taxon>Pseudomonadati</taxon>
        <taxon>Pseudomonadota</taxon>
        <taxon>Alphaproteobacteria</taxon>
        <taxon>Rhodospirillales</taxon>
        <taxon>Rhodospirillaceae</taxon>
        <taxon>Magnetospirillum</taxon>
    </lineage>
</organism>